<evidence type="ECO:0000313" key="1">
    <source>
        <dbReference type="EMBL" id="CAB4908849.1"/>
    </source>
</evidence>
<accession>A0A6J7GZG4</accession>
<organism evidence="1">
    <name type="scientific">freshwater metagenome</name>
    <dbReference type="NCBI Taxonomy" id="449393"/>
    <lineage>
        <taxon>unclassified sequences</taxon>
        <taxon>metagenomes</taxon>
        <taxon>ecological metagenomes</taxon>
    </lineage>
</organism>
<dbReference type="EMBL" id="CAFBMK010000046">
    <property type="protein sequence ID" value="CAB4908849.1"/>
    <property type="molecule type" value="Genomic_DNA"/>
</dbReference>
<dbReference type="AntiFam" id="ANF00072">
    <property type="entry name" value="Shadow ORF (opposite TypA)"/>
</dbReference>
<name>A0A6J7GZG4_9ZZZZ</name>
<protein>
    <submittedName>
        <fullName evidence="1">Unannotated protein</fullName>
    </submittedName>
</protein>
<proteinExistence type="predicted"/>
<dbReference type="AlphaFoldDB" id="A0A6J7GZG4"/>
<gene>
    <name evidence="1" type="ORF">UFOPK3564_01086</name>
</gene>
<reference evidence="1" key="1">
    <citation type="submission" date="2020-05" db="EMBL/GenBank/DDBJ databases">
        <authorList>
            <person name="Chiriac C."/>
            <person name="Salcher M."/>
            <person name="Ghai R."/>
            <person name="Kavagutti S V."/>
        </authorList>
    </citation>
    <scope>NUCLEOTIDE SEQUENCE</scope>
</reference>
<sequence length="258" mass="27870">MGDLRDRQAAEVRRGVEVADLRLERVLGVERRRGDRLEDAVEQLGEVLAQLVRADAGAAVAADRVVDGELELVVLGVELEEELLDVRDDLLDLRVGAIDLVDDEDDRQVGLERLAEHEARLGQRALRRVDEEDDAVDEGQAALDLAAEVGVAGRVDDRDRRVAPLDDRVLGEDGDPALALLVVRVHDAVGVLAAVQGAGLTQHRVDEGGLPVVDVGDDGDGSEVCTCGRHSRRRIGTFDARPPGGRLRVLTRAQHAGR</sequence>